<reference evidence="1 2" key="1">
    <citation type="submission" date="2019-04" db="EMBL/GenBank/DDBJ databases">
        <title>An improved genome assembly and genetic linkage map for asparagus bean, Vigna unguiculata ssp. sesquipedialis.</title>
        <authorList>
            <person name="Xia Q."/>
            <person name="Zhang R."/>
            <person name="Dong Y."/>
        </authorList>
    </citation>
    <scope>NUCLEOTIDE SEQUENCE [LARGE SCALE GENOMIC DNA]</scope>
    <source>
        <tissue evidence="1">Leaf</tissue>
    </source>
</reference>
<dbReference type="Proteomes" id="UP000501690">
    <property type="component" value="Linkage Group LG9"/>
</dbReference>
<evidence type="ECO:0000313" key="2">
    <source>
        <dbReference type="Proteomes" id="UP000501690"/>
    </source>
</evidence>
<accession>A0A4D6N318</accession>
<dbReference type="AlphaFoldDB" id="A0A4D6N318"/>
<keyword evidence="2" id="KW-1185">Reference proteome</keyword>
<gene>
    <name evidence="1" type="ORF">DEO72_LG9g1429</name>
</gene>
<name>A0A4D6N318_VIGUN</name>
<sequence>MLKRWLPAHESFRVMQQSIPFSVLYRIDSLSSYNWGKAVHSYLIKRLSRVFLALRQTKICLSGSVVVLQAWPDVHLKSRCIEKLFEESQIFWEWRLREENHEKEMINEVLQLREEPQSKKAHVDVKFALTKDLLNKLRNHGRRLRKMKKHLTLLREEILSRCHVGDEKGGQNIEEEGGDEVEVEVGDHKVKFVTRLQLLLKE</sequence>
<dbReference type="EMBL" id="CP039353">
    <property type="protein sequence ID" value="QCE06417.1"/>
    <property type="molecule type" value="Genomic_DNA"/>
</dbReference>
<organism evidence="1 2">
    <name type="scientific">Vigna unguiculata</name>
    <name type="common">Cowpea</name>
    <dbReference type="NCBI Taxonomy" id="3917"/>
    <lineage>
        <taxon>Eukaryota</taxon>
        <taxon>Viridiplantae</taxon>
        <taxon>Streptophyta</taxon>
        <taxon>Embryophyta</taxon>
        <taxon>Tracheophyta</taxon>
        <taxon>Spermatophyta</taxon>
        <taxon>Magnoliopsida</taxon>
        <taxon>eudicotyledons</taxon>
        <taxon>Gunneridae</taxon>
        <taxon>Pentapetalae</taxon>
        <taxon>rosids</taxon>
        <taxon>fabids</taxon>
        <taxon>Fabales</taxon>
        <taxon>Fabaceae</taxon>
        <taxon>Papilionoideae</taxon>
        <taxon>50 kb inversion clade</taxon>
        <taxon>NPAAA clade</taxon>
        <taxon>indigoferoid/millettioid clade</taxon>
        <taxon>Phaseoleae</taxon>
        <taxon>Vigna</taxon>
    </lineage>
</organism>
<evidence type="ECO:0000313" key="1">
    <source>
        <dbReference type="EMBL" id="QCE06417.1"/>
    </source>
</evidence>
<proteinExistence type="predicted"/>
<protein>
    <submittedName>
        <fullName evidence="1">Uncharacterized protein</fullName>
    </submittedName>
</protein>